<evidence type="ECO:0000256" key="1">
    <source>
        <dbReference type="ARBA" id="ARBA00022737"/>
    </source>
</evidence>
<dbReference type="InterPro" id="IPR036770">
    <property type="entry name" value="Ankyrin_rpt-contain_sf"/>
</dbReference>
<evidence type="ECO:0000256" key="3">
    <source>
        <dbReference type="SAM" id="MobiDB-lite"/>
    </source>
</evidence>
<comment type="caution">
    <text evidence="4">The sequence shown here is derived from an EMBL/GenBank/DDBJ whole genome shotgun (WGS) entry which is preliminary data.</text>
</comment>
<feature type="repeat" description="ANK" evidence="2">
    <location>
        <begin position="245"/>
        <end position="277"/>
    </location>
</feature>
<dbReference type="Pfam" id="PF12796">
    <property type="entry name" value="Ank_2"/>
    <property type="match status" value="2"/>
</dbReference>
<dbReference type="InterPro" id="IPR051226">
    <property type="entry name" value="PP1_Regulatory_Subunit"/>
</dbReference>
<dbReference type="PANTHER" id="PTHR24179">
    <property type="entry name" value="PROTEIN PHOSPHATASE 1 REGULATORY SUBUNIT 12"/>
    <property type="match status" value="1"/>
</dbReference>
<dbReference type="PROSITE" id="PS50297">
    <property type="entry name" value="ANK_REP_REGION"/>
    <property type="match status" value="4"/>
</dbReference>
<accession>A0A9Q0S792</accession>
<evidence type="ECO:0000256" key="2">
    <source>
        <dbReference type="PROSITE-ProRule" id="PRU00023"/>
    </source>
</evidence>
<feature type="repeat" description="ANK" evidence="2">
    <location>
        <begin position="212"/>
        <end position="244"/>
    </location>
</feature>
<feature type="compositionally biased region" description="Polar residues" evidence="3">
    <location>
        <begin position="365"/>
        <end position="394"/>
    </location>
</feature>
<feature type="region of interest" description="Disordered" evidence="3">
    <location>
        <begin position="25"/>
        <end position="44"/>
    </location>
</feature>
<dbReference type="FunFam" id="1.25.40.20:FF:000198">
    <property type="entry name" value="Myosin binding subunit, isoform P"/>
    <property type="match status" value="1"/>
</dbReference>
<feature type="region of interest" description="Disordered" evidence="3">
    <location>
        <begin position="302"/>
        <end position="407"/>
    </location>
</feature>
<dbReference type="InterPro" id="IPR002110">
    <property type="entry name" value="Ankyrin_rpt"/>
</dbReference>
<reference evidence="4" key="1">
    <citation type="submission" date="2022-07" db="EMBL/GenBank/DDBJ databases">
        <authorList>
            <person name="Trinca V."/>
            <person name="Uliana J.V.C."/>
            <person name="Torres T.T."/>
            <person name="Ward R.J."/>
            <person name="Monesi N."/>
        </authorList>
    </citation>
    <scope>NUCLEOTIDE SEQUENCE</scope>
    <source>
        <strain evidence="4">HSMRA1968</strain>
        <tissue evidence="4">Whole embryos</tissue>
    </source>
</reference>
<dbReference type="GO" id="GO:0004857">
    <property type="term" value="F:enzyme inhibitor activity"/>
    <property type="evidence" value="ECO:0007669"/>
    <property type="project" value="TreeGrafter"/>
</dbReference>
<dbReference type="GO" id="GO:0017020">
    <property type="term" value="F:myosin phosphatase regulator activity"/>
    <property type="evidence" value="ECO:0007669"/>
    <property type="project" value="TreeGrafter"/>
</dbReference>
<dbReference type="OrthoDB" id="19014at2759"/>
<evidence type="ECO:0000313" key="5">
    <source>
        <dbReference type="Proteomes" id="UP001151699"/>
    </source>
</evidence>
<dbReference type="PANTHER" id="PTHR24179:SF29">
    <property type="entry name" value="LD46604P"/>
    <property type="match status" value="1"/>
</dbReference>
<feature type="non-terminal residue" evidence="4">
    <location>
        <position position="1"/>
    </location>
</feature>
<proteinExistence type="predicted"/>
<feature type="compositionally biased region" description="Basic and acidic residues" evidence="3">
    <location>
        <begin position="332"/>
        <end position="350"/>
    </location>
</feature>
<evidence type="ECO:0000313" key="4">
    <source>
        <dbReference type="EMBL" id="KAJ6645940.1"/>
    </source>
</evidence>
<dbReference type="Gene3D" id="1.25.40.20">
    <property type="entry name" value="Ankyrin repeat-containing domain"/>
    <property type="match status" value="2"/>
</dbReference>
<feature type="compositionally biased region" description="Basic and acidic residues" evidence="3">
    <location>
        <begin position="302"/>
        <end position="312"/>
    </location>
</feature>
<dbReference type="GO" id="GO:0005737">
    <property type="term" value="C:cytoplasm"/>
    <property type="evidence" value="ECO:0007669"/>
    <property type="project" value="TreeGrafter"/>
</dbReference>
<sequence length="549" mass="60939">MCLLEITLFERRAHQLKVAKQKEKEWLKSQSRRDRNSNNNNAKKRKHITFENSVVLLEAAARNDIDEVARLLESGVSPDATNEDGLTPLHQCCIDNNADMLTLLLDYGAFVNAKDSEKWTPLHAAATCGHLYLVKILINRGANLLAVNVDGNMPYDLCEDEETLDCIEAEMSRRGVTQELIDETRAATENQMLQDLTDIAARGGDLEYPDKQLATPLHIASANGYTKVVEFLLENHVNVDATDKDLWSPVHAAACWGHMEVLEMLAMSGADLNAKNKNDETPSGICEDAEIRERIEQLKTEQESKRLAEAQRRRVRRSQSNNTRAQSVRRTSLRDKTLTTKKDAVEETRLRLQAQEGYNVPDSATEPNSIASDVSNSIIPTTKTKHSTPLPTKHSNSVNNNNNPRYPNTTKPQNPLYGQSTVFPNQNHYESTLNRRSPDGKDNEAYLLEDKKMANNNNPQKIGNDISTEIFSASNENGKINVQVTVLVGTTLANLKKQRAQSRSSTASENGSLIGNPAITSNLISGQPMVEVADPTPKITKFSGVTSDV</sequence>
<dbReference type="PROSITE" id="PS50088">
    <property type="entry name" value="ANK_REPEAT"/>
    <property type="match status" value="4"/>
</dbReference>
<dbReference type="EMBL" id="WJQU01000001">
    <property type="protein sequence ID" value="KAJ6645940.1"/>
    <property type="molecule type" value="Genomic_DNA"/>
</dbReference>
<dbReference type="Proteomes" id="UP001151699">
    <property type="component" value="Chromosome A"/>
</dbReference>
<feature type="compositionally biased region" description="Basic and acidic residues" evidence="3">
    <location>
        <begin position="25"/>
        <end position="36"/>
    </location>
</feature>
<name>A0A9Q0S792_9DIPT</name>
<dbReference type="AlphaFoldDB" id="A0A9Q0S792"/>
<dbReference type="SMART" id="SM00248">
    <property type="entry name" value="ANK"/>
    <property type="match status" value="5"/>
</dbReference>
<keyword evidence="5" id="KW-1185">Reference proteome</keyword>
<protein>
    <submittedName>
        <fullName evidence="4">Protein phosphatase 1 regulatory subunit 16A</fullName>
    </submittedName>
</protein>
<feature type="repeat" description="ANK" evidence="2">
    <location>
        <begin position="117"/>
        <end position="149"/>
    </location>
</feature>
<organism evidence="4 5">
    <name type="scientific">Pseudolycoriella hygida</name>
    <dbReference type="NCBI Taxonomy" id="35572"/>
    <lineage>
        <taxon>Eukaryota</taxon>
        <taxon>Metazoa</taxon>
        <taxon>Ecdysozoa</taxon>
        <taxon>Arthropoda</taxon>
        <taxon>Hexapoda</taxon>
        <taxon>Insecta</taxon>
        <taxon>Pterygota</taxon>
        <taxon>Neoptera</taxon>
        <taxon>Endopterygota</taxon>
        <taxon>Diptera</taxon>
        <taxon>Nematocera</taxon>
        <taxon>Sciaroidea</taxon>
        <taxon>Sciaridae</taxon>
        <taxon>Pseudolycoriella</taxon>
    </lineage>
</organism>
<keyword evidence="1" id="KW-0677">Repeat</keyword>
<feature type="repeat" description="ANK" evidence="2">
    <location>
        <begin position="84"/>
        <end position="116"/>
    </location>
</feature>
<gene>
    <name evidence="4" type="primary">Ppp1r16a</name>
    <name evidence="4" type="ORF">Bhyg_01149</name>
</gene>
<dbReference type="SUPFAM" id="SSF48403">
    <property type="entry name" value="Ankyrin repeat"/>
    <property type="match status" value="1"/>
</dbReference>
<keyword evidence="2" id="KW-0040">ANK repeat</keyword>